<feature type="transmembrane region" description="Helical" evidence="4">
    <location>
        <begin position="93"/>
        <end position="112"/>
    </location>
</feature>
<dbReference type="SUPFAM" id="SSF56436">
    <property type="entry name" value="C-type lectin-like"/>
    <property type="match status" value="1"/>
</dbReference>
<feature type="coiled-coil region" evidence="3">
    <location>
        <begin position="241"/>
        <end position="366"/>
    </location>
</feature>
<evidence type="ECO:0000259" key="5">
    <source>
        <dbReference type="PROSITE" id="PS50041"/>
    </source>
</evidence>
<keyword evidence="4" id="KW-0472">Membrane</keyword>
<dbReference type="Gene3D" id="3.10.100.10">
    <property type="entry name" value="Mannose-Binding Protein A, subunit A"/>
    <property type="match status" value="1"/>
</dbReference>
<dbReference type="InterPro" id="IPR050111">
    <property type="entry name" value="C-type_lectin/snaclec_domain"/>
</dbReference>
<dbReference type="SUPFAM" id="SSF57997">
    <property type="entry name" value="Tropomyosin"/>
    <property type="match status" value="1"/>
</dbReference>
<dbReference type="Ensembl" id="ENSSSCT00040097361.1">
    <property type="protein sequence ID" value="ENSSSCP00040043398.1"/>
    <property type="gene ID" value="ENSSSCG00040070833.1"/>
</dbReference>
<dbReference type="Ensembl" id="ENSSSCT00060062741.1">
    <property type="protein sequence ID" value="ENSSSCP00060026908.1"/>
    <property type="gene ID" value="ENSSSCG00060046221.1"/>
</dbReference>
<dbReference type="Proteomes" id="UP000694723">
    <property type="component" value="Unplaced"/>
</dbReference>
<feature type="domain" description="C-type lectin" evidence="5">
    <location>
        <begin position="498"/>
        <end position="616"/>
    </location>
</feature>
<evidence type="ECO:0000313" key="7">
    <source>
        <dbReference type="Proteomes" id="UP000694722"/>
    </source>
</evidence>
<keyword evidence="2" id="KW-1015">Disulfide bond</keyword>
<dbReference type="Gene3D" id="1.20.5.170">
    <property type="match status" value="7"/>
</dbReference>
<evidence type="ECO:0000256" key="1">
    <source>
        <dbReference type="ARBA" id="ARBA00022734"/>
    </source>
</evidence>
<reference evidence="6" key="1">
    <citation type="submission" date="2025-05" db="UniProtKB">
        <authorList>
            <consortium name="Ensembl"/>
        </authorList>
    </citation>
    <scope>IDENTIFICATION</scope>
</reference>
<dbReference type="InterPro" id="IPR001304">
    <property type="entry name" value="C-type_lectin-like"/>
</dbReference>
<dbReference type="AlphaFoldDB" id="A0A8D1KKG2"/>
<keyword evidence="4" id="KW-1133">Transmembrane helix</keyword>
<dbReference type="InterPro" id="IPR016186">
    <property type="entry name" value="C-type_lectin-like/link_sf"/>
</dbReference>
<sequence>MELKCDTLLVHGIFPLPLAQTTTLGSLWQGARGREQHWRMKEAEMSVDVVRFCTDKQSVSLRSQDPGFSPAGLDPSAAVAPAAAPKMPRRLQATVAFVVVTVIFSLMVLFIVDPYHAVRGAELQEAIQMFKRQQNSSTYHVEIEKLSCRVDNVSSELQLLGGHLENASADIQVVKGVLKDASTLSVQTQVLRSSLEGTTFEIQRLKGDLEEAQALNSQAQSFLKSSLENTSTELHVVSGGLENAHMEIQVLKAGLEMANAQAQMANSSLKNVDAQIHVLRGSLDGIDDLRTQYQVLRSSLEGATAEMQRLKGSLQNANALSAQTQTFLKGSLDNTSAEIQVLRGHLEKASSEIHLLKRDLETVTAQTQIANSHLEQTDAQMHVFKTDLESTTALKAKIQMLNDLLRNASQEIQTLKRGLKDATALNSKARVLERNLQEARAEIQKLKGDLENTKTLATRIQEEQRRLEALHVPSASQEQLQRTQNQLLQLILQGWKPYNGNLYYFSQVKKSWQEAEQFCVSQGAHLASVTSEEEQGFVKQFTSSSYYWIGLTDSGSEGIWRWTDGTPFNNAQSRRFWSENQPDNWKHQNGQREDCVQIQQKWNDMYCTALFQWVCKKPLDRM</sequence>
<proteinExistence type="predicted"/>
<dbReference type="PANTHER" id="PTHR22803">
    <property type="entry name" value="MANNOSE, PHOSPHOLIPASE, LECTIN RECEPTOR RELATED"/>
    <property type="match status" value="1"/>
</dbReference>
<dbReference type="InterPro" id="IPR016187">
    <property type="entry name" value="CTDL_fold"/>
</dbReference>
<dbReference type="CDD" id="cd03590">
    <property type="entry name" value="CLECT_DC-SIGN_like"/>
    <property type="match status" value="1"/>
</dbReference>
<evidence type="ECO:0000256" key="2">
    <source>
        <dbReference type="ARBA" id="ARBA00023157"/>
    </source>
</evidence>
<evidence type="ECO:0000256" key="3">
    <source>
        <dbReference type="SAM" id="Coils"/>
    </source>
</evidence>
<gene>
    <name evidence="6" type="primary">CLEC4F</name>
</gene>
<feature type="coiled-coil region" evidence="3">
    <location>
        <begin position="391"/>
        <end position="470"/>
    </location>
</feature>
<dbReference type="PROSITE" id="PS00615">
    <property type="entry name" value="C_TYPE_LECTIN_1"/>
    <property type="match status" value="1"/>
</dbReference>
<keyword evidence="3" id="KW-0175">Coiled coil</keyword>
<dbReference type="Pfam" id="PF00059">
    <property type="entry name" value="Lectin_C"/>
    <property type="match status" value="1"/>
</dbReference>
<dbReference type="InterPro" id="IPR033989">
    <property type="entry name" value="CD209-like_CTLD"/>
</dbReference>
<dbReference type="GO" id="GO:0030246">
    <property type="term" value="F:carbohydrate binding"/>
    <property type="evidence" value="ECO:0007669"/>
    <property type="project" value="UniProtKB-KW"/>
</dbReference>
<evidence type="ECO:0000256" key="4">
    <source>
        <dbReference type="SAM" id="Phobius"/>
    </source>
</evidence>
<dbReference type="PROSITE" id="PS50041">
    <property type="entry name" value="C_TYPE_LECTIN_2"/>
    <property type="match status" value="1"/>
</dbReference>
<dbReference type="InterPro" id="IPR018378">
    <property type="entry name" value="C-type_lectin_CS"/>
</dbReference>
<dbReference type="SMART" id="SM00034">
    <property type="entry name" value="CLECT"/>
    <property type="match status" value="1"/>
</dbReference>
<protein>
    <submittedName>
        <fullName evidence="6">C-type lectin domain family 4 member F</fullName>
    </submittedName>
</protein>
<keyword evidence="1" id="KW-0430">Lectin</keyword>
<organism evidence="6 7">
    <name type="scientific">Sus scrofa</name>
    <name type="common">Pig</name>
    <dbReference type="NCBI Taxonomy" id="9823"/>
    <lineage>
        <taxon>Eukaryota</taxon>
        <taxon>Metazoa</taxon>
        <taxon>Chordata</taxon>
        <taxon>Craniata</taxon>
        <taxon>Vertebrata</taxon>
        <taxon>Euteleostomi</taxon>
        <taxon>Mammalia</taxon>
        <taxon>Eutheria</taxon>
        <taxon>Laurasiatheria</taxon>
        <taxon>Artiodactyla</taxon>
        <taxon>Suina</taxon>
        <taxon>Suidae</taxon>
        <taxon>Sus</taxon>
    </lineage>
</organism>
<name>A0A8D1KKG2_PIG</name>
<dbReference type="Proteomes" id="UP000694722">
    <property type="component" value="Unplaced"/>
</dbReference>
<keyword evidence="4" id="KW-0812">Transmembrane</keyword>
<accession>A0A8D1KKG2</accession>
<evidence type="ECO:0000313" key="6">
    <source>
        <dbReference type="Ensembl" id="ENSSSCP00040043398.1"/>
    </source>
</evidence>